<dbReference type="EMBL" id="RIAR02000001">
    <property type="protein sequence ID" value="NSL85338.1"/>
    <property type="molecule type" value="Genomic_DNA"/>
</dbReference>
<name>A0A3S1AWM0_9BACT</name>
<dbReference type="OrthoDB" id="647466at2"/>
<accession>A0A3S1AWM0</accession>
<sequence>MNQPARIFFRAFVKPFYQENGGILVFIFTMMFFIVSQQSGAGLYEYHLFLVIGMLKSPAILIVVFLLWLLYTRKLSVFVTAQLRRQEYAFLHIIRHLSNRQQFSLFFFTVLWLQLPVWLYTVFIVITGWLYHYFTALIIVLAYLLVLCAGTAWLQAYRLNHPESRLLTAFRNRAWMPSSTYTGILLRFVFSRQMTTWMGIQLFTCILLYCIAVNNPLSDFDAPAVFIVFMLGILGNGVLVYRIREFEETYARFYRSMPAGWWQRAGQYAGAYLLLLLPVLLTLGILTPAHIPLKAALHFALCGYSTLLLMHGILLWQPYNRKAYTVILFLLFCLQYVFLMVSGLTILSVLCFAGSLLLQRYAYYHYERSM</sequence>
<dbReference type="AlphaFoldDB" id="A0A3S1AWM0"/>
<reference evidence="1" key="1">
    <citation type="submission" date="2020-05" db="EMBL/GenBank/DDBJ databases">
        <title>Chitinophaga laudate sp. nov., isolated from a tropical peat swamp.</title>
        <authorList>
            <person name="Goh C.B.S."/>
            <person name="Lee M.S."/>
            <person name="Parimannan S."/>
            <person name="Pasbakhsh P."/>
            <person name="Yule C.M."/>
            <person name="Rajandas H."/>
            <person name="Loke S."/>
            <person name="Croft L."/>
            <person name="Tan J.B.L."/>
        </authorList>
    </citation>
    <scope>NUCLEOTIDE SEQUENCE</scope>
    <source>
        <strain evidence="1">Mgbs1</strain>
    </source>
</reference>
<dbReference type="Proteomes" id="UP000281028">
    <property type="component" value="Unassembled WGS sequence"/>
</dbReference>
<proteinExistence type="predicted"/>
<protein>
    <submittedName>
        <fullName evidence="1">Uncharacterized protein</fullName>
    </submittedName>
</protein>
<organism evidence="1 2">
    <name type="scientific">Chitinophaga solisilvae</name>
    <dbReference type="NCBI Taxonomy" id="1233460"/>
    <lineage>
        <taxon>Bacteria</taxon>
        <taxon>Pseudomonadati</taxon>
        <taxon>Bacteroidota</taxon>
        <taxon>Chitinophagia</taxon>
        <taxon>Chitinophagales</taxon>
        <taxon>Chitinophagaceae</taxon>
        <taxon>Chitinophaga</taxon>
    </lineage>
</organism>
<gene>
    <name evidence="1" type="ORF">ECE50_000745</name>
</gene>
<evidence type="ECO:0000313" key="1">
    <source>
        <dbReference type="EMBL" id="NSL85338.1"/>
    </source>
</evidence>
<keyword evidence="2" id="KW-1185">Reference proteome</keyword>
<comment type="caution">
    <text evidence="1">The sequence shown here is derived from an EMBL/GenBank/DDBJ whole genome shotgun (WGS) entry which is preliminary data.</text>
</comment>
<evidence type="ECO:0000313" key="2">
    <source>
        <dbReference type="Proteomes" id="UP000281028"/>
    </source>
</evidence>